<protein>
    <recommendedName>
        <fullName evidence="3">Secreted protein</fullName>
    </recommendedName>
</protein>
<sequence>MTDERPLLMLDVDGPLNPWAAPGCPPGYRTYVVTGLQVGTLSVWLNPAHGERLQRLPYHLVWATTWMHEANVVVGGRALGLPTLEVIEWTGMHLPDPDGLYWKTRQVVAWAAGRPFAWVDDEIGEADREWVAAHHDAPALLHWVDPRVGLVEEDFVALERWADGLGHGEGRSA</sequence>
<dbReference type="Proteomes" id="UP000481583">
    <property type="component" value="Unassembled WGS sequence"/>
</dbReference>
<dbReference type="AlphaFoldDB" id="A0A6G4UAC6"/>
<evidence type="ECO:0008006" key="3">
    <source>
        <dbReference type="Google" id="ProtNLM"/>
    </source>
</evidence>
<comment type="caution">
    <text evidence="1">The sequence shown here is derived from an EMBL/GenBank/DDBJ whole genome shotgun (WGS) entry which is preliminary data.</text>
</comment>
<evidence type="ECO:0000313" key="1">
    <source>
        <dbReference type="EMBL" id="NGN68141.1"/>
    </source>
</evidence>
<dbReference type="EMBL" id="JAAKZV010000184">
    <property type="protein sequence ID" value="NGN68141.1"/>
    <property type="molecule type" value="Genomic_DNA"/>
</dbReference>
<dbReference type="Pfam" id="PF18143">
    <property type="entry name" value="HAD_SAK_2"/>
    <property type="match status" value="1"/>
</dbReference>
<reference evidence="1 2" key="1">
    <citation type="submission" date="2020-02" db="EMBL/GenBank/DDBJ databases">
        <title>Whole-genome analyses of novel actinobacteria.</title>
        <authorList>
            <person name="Sahin N."/>
        </authorList>
    </citation>
    <scope>NUCLEOTIDE SEQUENCE [LARGE SCALE GENOMIC DNA]</scope>
    <source>
        <strain evidence="1 2">A7024</strain>
    </source>
</reference>
<accession>A0A6G4UAC6</accession>
<evidence type="ECO:0000313" key="2">
    <source>
        <dbReference type="Proteomes" id="UP000481583"/>
    </source>
</evidence>
<gene>
    <name evidence="1" type="ORF">G5C51_30105</name>
</gene>
<organism evidence="1 2">
    <name type="scientific">Streptomyces coryli</name>
    <dbReference type="NCBI Taxonomy" id="1128680"/>
    <lineage>
        <taxon>Bacteria</taxon>
        <taxon>Bacillati</taxon>
        <taxon>Actinomycetota</taxon>
        <taxon>Actinomycetes</taxon>
        <taxon>Kitasatosporales</taxon>
        <taxon>Streptomycetaceae</taxon>
        <taxon>Streptomyces</taxon>
    </lineage>
</organism>
<keyword evidence="2" id="KW-1185">Reference proteome</keyword>
<name>A0A6G4UAC6_9ACTN</name>
<proteinExistence type="predicted"/>
<dbReference type="RefSeq" id="WP_165241809.1">
    <property type="nucleotide sequence ID" value="NZ_JAAKZV010000184.1"/>
</dbReference>